<evidence type="ECO:0000256" key="2">
    <source>
        <dbReference type="ARBA" id="ARBA00022670"/>
    </source>
</evidence>
<dbReference type="Proteomes" id="UP000524246">
    <property type="component" value="Unassembled WGS sequence"/>
</dbReference>
<name>A0A7X9FSL6_9DELT</name>
<evidence type="ECO:0000256" key="13">
    <source>
        <dbReference type="RuleBase" id="RU003983"/>
    </source>
</evidence>
<feature type="active site" evidence="11">
    <location>
        <position position="297"/>
    </location>
</feature>
<dbReference type="EMBL" id="JAAZON010000346">
    <property type="protein sequence ID" value="NMC63069.1"/>
    <property type="molecule type" value="Genomic_DNA"/>
</dbReference>
<evidence type="ECO:0000259" key="16">
    <source>
        <dbReference type="Pfam" id="PF16491"/>
    </source>
</evidence>
<feature type="transmembrane region" description="Helical" evidence="14">
    <location>
        <begin position="343"/>
        <end position="363"/>
    </location>
</feature>
<evidence type="ECO:0000256" key="11">
    <source>
        <dbReference type="PIRSR" id="PIRSR627057-1"/>
    </source>
</evidence>
<evidence type="ECO:0000259" key="15">
    <source>
        <dbReference type="Pfam" id="PF01435"/>
    </source>
</evidence>
<keyword evidence="5 13" id="KW-0378">Hydrolase</keyword>
<evidence type="ECO:0000256" key="14">
    <source>
        <dbReference type="SAM" id="Phobius"/>
    </source>
</evidence>
<feature type="transmembrane region" description="Helical" evidence="14">
    <location>
        <begin position="160"/>
        <end position="187"/>
    </location>
</feature>
<keyword evidence="4 12" id="KW-0479">Metal-binding</keyword>
<keyword evidence="9 13" id="KW-0482">Metalloprotease</keyword>
<organism evidence="17 18">
    <name type="scientific">SAR324 cluster bacterium</name>
    <dbReference type="NCBI Taxonomy" id="2024889"/>
    <lineage>
        <taxon>Bacteria</taxon>
        <taxon>Deltaproteobacteria</taxon>
        <taxon>SAR324 cluster</taxon>
    </lineage>
</organism>
<dbReference type="Pfam" id="PF01435">
    <property type="entry name" value="Peptidase_M48"/>
    <property type="match status" value="1"/>
</dbReference>
<evidence type="ECO:0000256" key="5">
    <source>
        <dbReference type="ARBA" id="ARBA00022801"/>
    </source>
</evidence>
<evidence type="ECO:0000256" key="10">
    <source>
        <dbReference type="ARBA" id="ARBA00023136"/>
    </source>
</evidence>
<keyword evidence="7 12" id="KW-0862">Zinc</keyword>
<dbReference type="InterPro" id="IPR027057">
    <property type="entry name" value="CAXX_Prtase_1"/>
</dbReference>
<evidence type="ECO:0000256" key="12">
    <source>
        <dbReference type="PIRSR" id="PIRSR627057-2"/>
    </source>
</evidence>
<reference evidence="17 18" key="1">
    <citation type="journal article" date="2020" name="Biotechnol. Biofuels">
        <title>New insights from the biogas microbiome by comprehensive genome-resolved metagenomics of nearly 1600 species originating from multiple anaerobic digesters.</title>
        <authorList>
            <person name="Campanaro S."/>
            <person name="Treu L."/>
            <person name="Rodriguez-R L.M."/>
            <person name="Kovalovszki A."/>
            <person name="Ziels R.M."/>
            <person name="Maus I."/>
            <person name="Zhu X."/>
            <person name="Kougias P.G."/>
            <person name="Basile A."/>
            <person name="Luo G."/>
            <person name="Schluter A."/>
            <person name="Konstantinidis K.T."/>
            <person name="Angelidaki I."/>
        </authorList>
    </citation>
    <scope>NUCLEOTIDE SEQUENCE [LARGE SCALE GENOMIC DNA]</scope>
    <source>
        <strain evidence="17">AS27yjCOA_65</strain>
    </source>
</reference>
<feature type="binding site" evidence="12">
    <location>
        <position position="300"/>
    </location>
    <ligand>
        <name>Zn(2+)</name>
        <dbReference type="ChEBI" id="CHEBI:29105"/>
        <note>catalytic</note>
    </ligand>
</feature>
<evidence type="ECO:0000256" key="6">
    <source>
        <dbReference type="ARBA" id="ARBA00022824"/>
    </source>
</evidence>
<proteinExistence type="inferred from homology"/>
<dbReference type="Pfam" id="PF16491">
    <property type="entry name" value="Peptidase_M48_N"/>
    <property type="match status" value="1"/>
</dbReference>
<dbReference type="FunFam" id="3.30.2010.10:FF:000002">
    <property type="entry name" value="CAAX prenyl protease"/>
    <property type="match status" value="1"/>
</dbReference>
<keyword evidence="2 13" id="KW-0645">Protease</keyword>
<feature type="domain" description="CAAX prenyl protease 1 N-terminal" evidence="16">
    <location>
        <begin position="50"/>
        <end position="223"/>
    </location>
</feature>
<dbReference type="PANTHER" id="PTHR10120">
    <property type="entry name" value="CAAX PRENYL PROTEASE 1"/>
    <property type="match status" value="1"/>
</dbReference>
<feature type="active site" description="Proton donor" evidence="11">
    <location>
        <position position="378"/>
    </location>
</feature>
<dbReference type="InterPro" id="IPR032456">
    <property type="entry name" value="Peptidase_M48_N"/>
</dbReference>
<dbReference type="GO" id="GO:0004222">
    <property type="term" value="F:metalloendopeptidase activity"/>
    <property type="evidence" value="ECO:0007669"/>
    <property type="project" value="InterPro"/>
</dbReference>
<evidence type="ECO:0000256" key="9">
    <source>
        <dbReference type="ARBA" id="ARBA00023049"/>
    </source>
</evidence>
<dbReference type="InterPro" id="IPR001915">
    <property type="entry name" value="Peptidase_M48"/>
</dbReference>
<feature type="transmembrane region" description="Helical" evidence="14">
    <location>
        <begin position="193"/>
        <end position="217"/>
    </location>
</feature>
<feature type="non-terminal residue" evidence="17">
    <location>
        <position position="418"/>
    </location>
</feature>
<keyword evidence="3 14" id="KW-0812">Transmembrane</keyword>
<dbReference type="AlphaFoldDB" id="A0A7X9FSL6"/>
<dbReference type="CDD" id="cd07343">
    <property type="entry name" value="M48A_Zmpste24p_like"/>
    <property type="match status" value="1"/>
</dbReference>
<evidence type="ECO:0000256" key="8">
    <source>
        <dbReference type="ARBA" id="ARBA00022989"/>
    </source>
</evidence>
<accession>A0A7X9FSL6</accession>
<evidence type="ECO:0000256" key="3">
    <source>
        <dbReference type="ARBA" id="ARBA00022692"/>
    </source>
</evidence>
<evidence type="ECO:0000256" key="7">
    <source>
        <dbReference type="ARBA" id="ARBA00022833"/>
    </source>
</evidence>
<feature type="binding site" evidence="12">
    <location>
        <position position="374"/>
    </location>
    <ligand>
        <name>Zn(2+)</name>
        <dbReference type="ChEBI" id="CHEBI:29105"/>
        <note>catalytic</note>
    </ligand>
</feature>
<keyword evidence="6" id="KW-0256">Endoplasmic reticulum</keyword>
<gene>
    <name evidence="17" type="ORF">GYA55_07865</name>
</gene>
<keyword evidence="8 14" id="KW-1133">Transmembrane helix</keyword>
<dbReference type="Gene3D" id="3.30.2010.10">
    <property type="entry name" value="Metalloproteases ('zincins'), catalytic domain"/>
    <property type="match status" value="1"/>
</dbReference>
<comment type="subcellular location">
    <subcellularLocation>
        <location evidence="1">Endoplasmic reticulum membrane</location>
        <topology evidence="1">Multi-pass membrane protein</topology>
    </subcellularLocation>
</comment>
<evidence type="ECO:0000313" key="18">
    <source>
        <dbReference type="Proteomes" id="UP000524246"/>
    </source>
</evidence>
<comment type="caution">
    <text evidence="17">The sequence shown here is derived from an EMBL/GenBank/DDBJ whole genome shotgun (WGS) entry which is preliminary data.</text>
</comment>
<evidence type="ECO:0000256" key="4">
    <source>
        <dbReference type="ARBA" id="ARBA00022723"/>
    </source>
</evidence>
<comment type="similarity">
    <text evidence="13">Belongs to the peptidase M48 family.</text>
</comment>
<keyword evidence="10 14" id="KW-0472">Membrane</keyword>
<feature type="domain" description="Peptidase M48" evidence="15">
    <location>
        <begin position="227"/>
        <end position="410"/>
    </location>
</feature>
<feature type="transmembrane region" description="Helical" evidence="14">
    <location>
        <begin position="310"/>
        <end position="331"/>
    </location>
</feature>
<feature type="transmembrane region" description="Helical" evidence="14">
    <location>
        <begin position="118"/>
        <end position="139"/>
    </location>
</feature>
<dbReference type="GO" id="GO:0071586">
    <property type="term" value="P:CAAX-box protein processing"/>
    <property type="evidence" value="ECO:0007669"/>
    <property type="project" value="InterPro"/>
</dbReference>
<protein>
    <submittedName>
        <fullName evidence="17">M48 family metallopeptidase</fullName>
    </submittedName>
</protein>
<sequence length="418" mass="48108">MERFGFIALGFWPISDSTLILILKWILILAIVTASVVSIALESINLSYTSSKKDTLPGILRAHFNRDFQDNAYKYLKAKTYLSMISDFWYCILSVTILQFALLGLLDGYIRSFNWGQYITGVVFFLFFSFIFLLSEIPFRLFRTFVIEQRFGFNKSTFRLWIVDFFKELCLSLIIGLPLLLMLFFFVDSAGRYWWFFSFLFLSCIQLFLAFVYPVWIAPLFNKFSPMEEGTLKSAIEELAHNLNFDLAGIYIMDGSRRSSHANAFFVGFGKYRRVVLFDTLVEQLSVDELLGVLAHEIGHAKLNHVKKSMVVSFLISLIGFWFFSLIVSWPPLSQAFGFKIQSFYGMLTACLFLLSPLSLFLAPLSSLFSRHFEYEADAFAVKASSTPSAFEKALIKISEKSLSNLNPHPLYSFFYYS</sequence>
<feature type="transmembrane region" description="Helical" evidence="14">
    <location>
        <begin position="88"/>
        <end position="106"/>
    </location>
</feature>
<evidence type="ECO:0000256" key="1">
    <source>
        <dbReference type="ARBA" id="ARBA00004477"/>
    </source>
</evidence>
<dbReference type="GO" id="GO:0046872">
    <property type="term" value="F:metal ion binding"/>
    <property type="evidence" value="ECO:0007669"/>
    <property type="project" value="UniProtKB-KW"/>
</dbReference>
<feature type="binding site" evidence="12">
    <location>
        <position position="296"/>
    </location>
    <ligand>
        <name>Zn(2+)</name>
        <dbReference type="ChEBI" id="CHEBI:29105"/>
        <note>catalytic</note>
    </ligand>
</feature>
<evidence type="ECO:0000313" key="17">
    <source>
        <dbReference type="EMBL" id="NMC63069.1"/>
    </source>
</evidence>
<feature type="transmembrane region" description="Helical" evidence="14">
    <location>
        <begin position="20"/>
        <end position="41"/>
    </location>
</feature>
<comment type="cofactor">
    <cofactor evidence="12 13">
        <name>Zn(2+)</name>
        <dbReference type="ChEBI" id="CHEBI:29105"/>
    </cofactor>
    <text evidence="12 13">Binds 1 zinc ion per subunit.</text>
</comment>